<comment type="caution">
    <text evidence="2">The sequence shown here is derived from an EMBL/GenBank/DDBJ whole genome shotgun (WGS) entry which is preliminary data.</text>
</comment>
<dbReference type="Proteomes" id="UP000282926">
    <property type="component" value="Unassembled WGS sequence"/>
</dbReference>
<name>A0ABY0CXC7_9DELT</name>
<feature type="region of interest" description="Disordered" evidence="1">
    <location>
        <begin position="33"/>
        <end position="76"/>
    </location>
</feature>
<reference evidence="2 3" key="1">
    <citation type="submission" date="2019-01" db="EMBL/GenBank/DDBJ databases">
        <title>Lujinxingia litoralis gen. nov., sp. nov. and Lujinxingia sediminis gen. nov., sp. nov., new members in the order Bradymonadales, isolated from coastal sediment.</title>
        <authorList>
            <person name="Li C.-M."/>
        </authorList>
    </citation>
    <scope>NUCLEOTIDE SEQUENCE [LARGE SCALE GENOMIC DNA]</scope>
    <source>
        <strain evidence="2 3">SEH01</strain>
    </source>
</reference>
<dbReference type="EMBL" id="SADD01000001">
    <property type="protein sequence ID" value="RVU48075.1"/>
    <property type="molecule type" value="Genomic_DNA"/>
</dbReference>
<evidence type="ECO:0000313" key="3">
    <source>
        <dbReference type="Proteomes" id="UP000282926"/>
    </source>
</evidence>
<sequence>MTPYQNLVHDAAMMVLLLALFCGLAACASSGEERGTREQTRAGETLIGRPPPADGDPFLRAALPPDARPAEASGRIERADPRTPACFSCVKLCLPGDVTPECSDSPEDLICGWGAHPDDIAARERARAQCEATLDLARRDKGYPIEGQCPPATCW</sequence>
<dbReference type="RefSeq" id="WP_115603323.1">
    <property type="nucleotide sequence ID" value="NZ_SADD01000001.1"/>
</dbReference>
<keyword evidence="3" id="KW-1185">Reference proteome</keyword>
<gene>
    <name evidence="2" type="ORF">EA187_01160</name>
</gene>
<evidence type="ECO:0000313" key="2">
    <source>
        <dbReference type="EMBL" id="RVU48075.1"/>
    </source>
</evidence>
<organism evidence="2 3">
    <name type="scientific">Lujinxingia sediminis</name>
    <dbReference type="NCBI Taxonomy" id="2480984"/>
    <lineage>
        <taxon>Bacteria</taxon>
        <taxon>Deltaproteobacteria</taxon>
        <taxon>Bradymonadales</taxon>
        <taxon>Lujinxingiaceae</taxon>
        <taxon>Lujinxingia</taxon>
    </lineage>
</organism>
<protein>
    <submittedName>
        <fullName evidence="2">Uncharacterized protein</fullName>
    </submittedName>
</protein>
<feature type="compositionally biased region" description="Low complexity" evidence="1">
    <location>
        <begin position="56"/>
        <end position="65"/>
    </location>
</feature>
<proteinExistence type="predicted"/>
<accession>A0ABY0CXC7</accession>
<evidence type="ECO:0000256" key="1">
    <source>
        <dbReference type="SAM" id="MobiDB-lite"/>
    </source>
</evidence>